<dbReference type="InterPro" id="IPR058240">
    <property type="entry name" value="rSAM_sf"/>
</dbReference>
<dbReference type="GO" id="GO:0051539">
    <property type="term" value="F:4 iron, 4 sulfur cluster binding"/>
    <property type="evidence" value="ECO:0007669"/>
    <property type="project" value="UniProtKB-UniRule"/>
</dbReference>
<dbReference type="InterPro" id="IPR004383">
    <property type="entry name" value="rRNA_lsu_MTrfase_RlmN/Cfr"/>
</dbReference>
<comment type="caution">
    <text evidence="12">Lacks conserved residue(s) required for the propagation of feature annotation.</text>
</comment>
<comment type="caution">
    <text evidence="14">The sequence shown here is derived from an EMBL/GenBank/DDBJ whole genome shotgun (WGS) entry which is preliminary data.</text>
</comment>
<keyword evidence="9 12" id="KW-0479">Metal-binding</keyword>
<dbReference type="GO" id="GO:0070040">
    <property type="term" value="F:rRNA (adenine(2503)-C2-)-methyltransferase activity"/>
    <property type="evidence" value="ECO:0007669"/>
    <property type="project" value="UniProtKB-UniRule"/>
</dbReference>
<evidence type="ECO:0000256" key="4">
    <source>
        <dbReference type="ARBA" id="ARBA00022552"/>
    </source>
</evidence>
<dbReference type="Gene3D" id="1.10.150.530">
    <property type="match status" value="1"/>
</dbReference>
<dbReference type="PANTHER" id="PTHR30544">
    <property type="entry name" value="23S RRNA METHYLTRANSFERASE"/>
    <property type="match status" value="1"/>
</dbReference>
<dbReference type="AlphaFoldDB" id="A0A315Y0A5"/>
<keyword evidence="6 12" id="KW-0808">Transferase</keyword>
<evidence type="ECO:0000313" key="15">
    <source>
        <dbReference type="Proteomes" id="UP000245720"/>
    </source>
</evidence>
<feature type="binding site" evidence="12">
    <location>
        <begin position="215"/>
        <end position="217"/>
    </location>
    <ligand>
        <name>S-adenosyl-L-methionine</name>
        <dbReference type="ChEBI" id="CHEBI:59789"/>
    </ligand>
</feature>
<comment type="function">
    <text evidence="12">Specifically methylates position 2 of adenine 2503 in 23S rRNA and position 2 of adenine 37 in tRNAs.</text>
</comment>
<dbReference type="EC" id="2.1.1.192" evidence="12"/>
<accession>A0A315Y0A5</accession>
<keyword evidence="7 12" id="KW-0949">S-adenosyl-L-methionine</keyword>
<name>A0A315Y0A5_RUMFL</name>
<evidence type="ECO:0000256" key="10">
    <source>
        <dbReference type="ARBA" id="ARBA00023004"/>
    </source>
</evidence>
<evidence type="ECO:0000256" key="6">
    <source>
        <dbReference type="ARBA" id="ARBA00022679"/>
    </source>
</evidence>
<dbReference type="STRING" id="1265.SAMN02910280_2381"/>
<dbReference type="InterPro" id="IPR027492">
    <property type="entry name" value="RNA_MTrfase_RlmN"/>
</dbReference>
<protein>
    <recommendedName>
        <fullName evidence="12">Probable dual-specificity RNA methyltransferase RlmN</fullName>
        <ecNumber evidence="12">2.1.1.192</ecNumber>
    </recommendedName>
    <alternativeName>
        <fullName evidence="12">23S rRNA (adenine(2503)-C(2))-methyltransferase</fullName>
    </alternativeName>
    <alternativeName>
        <fullName evidence="12">23S rRNA m2A2503 methyltransferase</fullName>
    </alternativeName>
    <alternativeName>
        <fullName evidence="12">Ribosomal RNA large subunit methyltransferase N</fullName>
    </alternativeName>
    <alternativeName>
        <fullName evidence="12">tRNA (adenine(37)-C(2))-methyltransferase</fullName>
    </alternativeName>
    <alternativeName>
        <fullName evidence="12">tRNA m2A37 methyltransferase</fullName>
    </alternativeName>
</protein>
<dbReference type="NCBIfam" id="TIGR00048">
    <property type="entry name" value="rRNA_mod_RlmN"/>
    <property type="match status" value="1"/>
</dbReference>
<keyword evidence="11 12" id="KW-0411">Iron-sulfur</keyword>
<dbReference type="GO" id="GO:0002935">
    <property type="term" value="F:tRNA (adenine(37)-C2)-methyltransferase activity"/>
    <property type="evidence" value="ECO:0007669"/>
    <property type="project" value="UniProtKB-UniRule"/>
</dbReference>
<dbReference type="Gene3D" id="3.20.20.70">
    <property type="entry name" value="Aldolase class I"/>
    <property type="match status" value="1"/>
</dbReference>
<dbReference type="Proteomes" id="UP000245720">
    <property type="component" value="Unassembled WGS sequence"/>
</dbReference>
<feature type="active site" description="Proton acceptor" evidence="12">
    <location>
        <position position="93"/>
    </location>
</feature>
<evidence type="ECO:0000256" key="3">
    <source>
        <dbReference type="ARBA" id="ARBA00022490"/>
    </source>
</evidence>
<keyword evidence="4 12" id="KW-0698">rRNA processing</keyword>
<sequence length="352" mass="39524">MEKVDILSLDLEELTEALLAMGEKKFRAKQIFQWLHVKRVFDFDKMTDISVQLRGALKEKFCINGLFIQKKLESAIDNTVKYLYRLSDGNFVETVLMEYSYGYSICVSTQVGCKMGCNFCASTIAGYVRDLAASEILMQIYEAERDSGKKVSGVVLMGIGEPLDNFDNVMKFLTLLSHKDGNDMSLRHVSLSTCGIVPRIYELADKKLQLTLSVSLHCADNEGRSRIMPVNRKYDIDSLMEACRYYIDKTGRRITFEYAVIDNVNSSPADADTLAALLRGMNCHVNLIPVNKVRERNYRTVRSGVAEFAKQLGRRGINATVRRTLGSDIEAACGQLRRDAAEQNKKNGGADT</sequence>
<dbReference type="SFLD" id="SFLDS00029">
    <property type="entry name" value="Radical_SAM"/>
    <property type="match status" value="1"/>
</dbReference>
<dbReference type="GO" id="GO:0005737">
    <property type="term" value="C:cytoplasm"/>
    <property type="evidence" value="ECO:0007669"/>
    <property type="project" value="UniProtKB-SubCell"/>
</dbReference>
<keyword evidence="12" id="KW-1015">Disulfide bond</keyword>
<comment type="miscellaneous">
    <text evidence="12">Reaction proceeds by a ping-pong mechanism involving intermediate methylation of a conserved cysteine residue.</text>
</comment>
<dbReference type="FunFam" id="3.20.20.70:FF:000014">
    <property type="entry name" value="Probable dual-specificity RNA methyltransferase RlmN"/>
    <property type="match status" value="1"/>
</dbReference>
<dbReference type="Pfam" id="PF21016">
    <property type="entry name" value="RlmN_N"/>
    <property type="match status" value="1"/>
</dbReference>
<feature type="binding site" evidence="12">
    <location>
        <position position="117"/>
    </location>
    <ligand>
        <name>[4Fe-4S] cluster</name>
        <dbReference type="ChEBI" id="CHEBI:49883"/>
        <note>4Fe-4S-S-AdoMet</note>
    </ligand>
</feature>
<dbReference type="SFLD" id="SFLDG01062">
    <property type="entry name" value="methyltransferase_(Class_A)"/>
    <property type="match status" value="1"/>
</dbReference>
<proteinExistence type="inferred from homology"/>
<evidence type="ECO:0000256" key="1">
    <source>
        <dbReference type="ARBA" id="ARBA00004496"/>
    </source>
</evidence>
<dbReference type="SFLD" id="SFLDF00275">
    <property type="entry name" value="adenosine_C2_methyltransferase"/>
    <property type="match status" value="1"/>
</dbReference>
<comment type="catalytic activity">
    <reaction evidence="12">
        <text>adenosine(37) in tRNA + 2 reduced [2Fe-2S]-[ferredoxin] + 2 S-adenosyl-L-methionine = 2-methyladenosine(37) in tRNA + 5'-deoxyadenosine + L-methionine + 2 oxidized [2Fe-2S]-[ferredoxin] + S-adenosyl-L-homocysteine</text>
        <dbReference type="Rhea" id="RHEA:43332"/>
        <dbReference type="Rhea" id="RHEA-COMP:10000"/>
        <dbReference type="Rhea" id="RHEA-COMP:10001"/>
        <dbReference type="Rhea" id="RHEA-COMP:10162"/>
        <dbReference type="Rhea" id="RHEA-COMP:10485"/>
        <dbReference type="ChEBI" id="CHEBI:17319"/>
        <dbReference type="ChEBI" id="CHEBI:33737"/>
        <dbReference type="ChEBI" id="CHEBI:33738"/>
        <dbReference type="ChEBI" id="CHEBI:57844"/>
        <dbReference type="ChEBI" id="CHEBI:57856"/>
        <dbReference type="ChEBI" id="CHEBI:59789"/>
        <dbReference type="ChEBI" id="CHEBI:74411"/>
        <dbReference type="ChEBI" id="CHEBI:74497"/>
        <dbReference type="EC" id="2.1.1.192"/>
    </reaction>
</comment>
<dbReference type="PANTHER" id="PTHR30544:SF5">
    <property type="entry name" value="RADICAL SAM CORE DOMAIN-CONTAINING PROTEIN"/>
    <property type="match status" value="1"/>
</dbReference>
<evidence type="ECO:0000313" key="14">
    <source>
        <dbReference type="EMBL" id="PWJ12637.1"/>
    </source>
</evidence>
<dbReference type="InterPro" id="IPR007197">
    <property type="entry name" value="rSAM"/>
</dbReference>
<dbReference type="GO" id="GO:0030488">
    <property type="term" value="P:tRNA methylation"/>
    <property type="evidence" value="ECO:0007669"/>
    <property type="project" value="UniProtKB-UniRule"/>
</dbReference>
<feature type="binding site" evidence="12">
    <location>
        <begin position="160"/>
        <end position="161"/>
    </location>
    <ligand>
        <name>S-adenosyl-L-methionine</name>
        <dbReference type="ChEBI" id="CHEBI:59789"/>
    </ligand>
</feature>
<dbReference type="PROSITE" id="PS51918">
    <property type="entry name" value="RADICAL_SAM"/>
    <property type="match status" value="1"/>
</dbReference>
<evidence type="ECO:0000256" key="2">
    <source>
        <dbReference type="ARBA" id="ARBA00022485"/>
    </source>
</evidence>
<dbReference type="InterPro" id="IPR040072">
    <property type="entry name" value="Methyltransferase_A"/>
</dbReference>
<evidence type="ECO:0000256" key="11">
    <source>
        <dbReference type="ARBA" id="ARBA00023014"/>
    </source>
</evidence>
<keyword evidence="2 12" id="KW-0004">4Fe-4S</keyword>
<reference evidence="14 15" key="1">
    <citation type="submission" date="2018-05" db="EMBL/GenBank/DDBJ databases">
        <title>The Hungate 1000. A catalogue of reference genomes from the rumen microbiome.</title>
        <authorList>
            <person name="Kelly W."/>
        </authorList>
    </citation>
    <scope>NUCLEOTIDE SEQUENCE [LARGE SCALE GENOMIC DNA]</scope>
    <source>
        <strain evidence="14 15">SAb67</strain>
    </source>
</reference>
<feature type="binding site" evidence="12">
    <location>
        <position position="192"/>
    </location>
    <ligand>
        <name>S-adenosyl-L-methionine</name>
        <dbReference type="ChEBI" id="CHEBI:59789"/>
    </ligand>
</feature>
<evidence type="ECO:0000256" key="12">
    <source>
        <dbReference type="HAMAP-Rule" id="MF_01849"/>
    </source>
</evidence>
<dbReference type="RefSeq" id="WP_109726490.1">
    <property type="nucleotide sequence ID" value="NZ_QGDI01000006.1"/>
</dbReference>
<feature type="domain" description="Radical SAM core" evidence="13">
    <location>
        <begin position="99"/>
        <end position="328"/>
    </location>
</feature>
<dbReference type="InterPro" id="IPR013785">
    <property type="entry name" value="Aldolase_TIM"/>
</dbReference>
<feature type="binding site" evidence="12">
    <location>
        <position position="291"/>
    </location>
    <ligand>
        <name>S-adenosyl-L-methionine</name>
        <dbReference type="ChEBI" id="CHEBI:59789"/>
    </ligand>
</feature>
<evidence type="ECO:0000256" key="7">
    <source>
        <dbReference type="ARBA" id="ARBA00022691"/>
    </source>
</evidence>
<keyword evidence="5 12" id="KW-0489">Methyltransferase</keyword>
<comment type="cofactor">
    <cofactor evidence="12">
        <name>[4Fe-4S] cluster</name>
        <dbReference type="ChEBI" id="CHEBI:49883"/>
    </cofactor>
    <text evidence="12">Binds 1 [4Fe-4S] cluster. The cluster is coordinated with 3 cysteines and an exchangeable S-adenosyl-L-methionine.</text>
</comment>
<dbReference type="InterPro" id="IPR048641">
    <property type="entry name" value="RlmN_N"/>
</dbReference>
<gene>
    <name evidence="12" type="primary">rlmN</name>
    <name evidence="14" type="ORF">IE37_01720</name>
</gene>
<keyword evidence="8 12" id="KW-0819">tRNA processing</keyword>
<dbReference type="EMBL" id="QGDI01000006">
    <property type="protein sequence ID" value="PWJ12637.1"/>
    <property type="molecule type" value="Genomic_DNA"/>
</dbReference>
<dbReference type="OrthoDB" id="9793973at2"/>
<dbReference type="Pfam" id="PF04055">
    <property type="entry name" value="Radical_SAM"/>
    <property type="match status" value="1"/>
</dbReference>
<keyword evidence="3 12" id="KW-0963">Cytoplasm</keyword>
<evidence type="ECO:0000256" key="5">
    <source>
        <dbReference type="ARBA" id="ARBA00022603"/>
    </source>
</evidence>
<dbReference type="SUPFAM" id="SSF102114">
    <property type="entry name" value="Radical SAM enzymes"/>
    <property type="match status" value="1"/>
</dbReference>
<comment type="catalytic activity">
    <reaction evidence="12">
        <text>adenosine(2503) in 23S rRNA + 2 reduced [2Fe-2S]-[ferredoxin] + 2 S-adenosyl-L-methionine = 2-methyladenosine(2503) in 23S rRNA + 5'-deoxyadenosine + L-methionine + 2 oxidized [2Fe-2S]-[ferredoxin] + S-adenosyl-L-homocysteine</text>
        <dbReference type="Rhea" id="RHEA:42916"/>
        <dbReference type="Rhea" id="RHEA-COMP:10000"/>
        <dbReference type="Rhea" id="RHEA-COMP:10001"/>
        <dbReference type="Rhea" id="RHEA-COMP:10152"/>
        <dbReference type="Rhea" id="RHEA-COMP:10282"/>
        <dbReference type="ChEBI" id="CHEBI:17319"/>
        <dbReference type="ChEBI" id="CHEBI:33737"/>
        <dbReference type="ChEBI" id="CHEBI:33738"/>
        <dbReference type="ChEBI" id="CHEBI:57844"/>
        <dbReference type="ChEBI" id="CHEBI:57856"/>
        <dbReference type="ChEBI" id="CHEBI:59789"/>
        <dbReference type="ChEBI" id="CHEBI:74411"/>
        <dbReference type="ChEBI" id="CHEBI:74497"/>
        <dbReference type="EC" id="2.1.1.192"/>
    </reaction>
</comment>
<feature type="binding site" evidence="12">
    <location>
        <position position="113"/>
    </location>
    <ligand>
        <name>[4Fe-4S] cluster</name>
        <dbReference type="ChEBI" id="CHEBI:49883"/>
        <note>4Fe-4S-S-AdoMet</note>
    </ligand>
</feature>
<organism evidence="14 15">
    <name type="scientific">Ruminococcus flavefaciens</name>
    <dbReference type="NCBI Taxonomy" id="1265"/>
    <lineage>
        <taxon>Bacteria</taxon>
        <taxon>Bacillati</taxon>
        <taxon>Bacillota</taxon>
        <taxon>Clostridia</taxon>
        <taxon>Eubacteriales</taxon>
        <taxon>Oscillospiraceae</taxon>
        <taxon>Ruminococcus</taxon>
    </lineage>
</organism>
<dbReference type="GO" id="GO:0019843">
    <property type="term" value="F:rRNA binding"/>
    <property type="evidence" value="ECO:0007669"/>
    <property type="project" value="UniProtKB-UniRule"/>
</dbReference>
<dbReference type="GO" id="GO:0046872">
    <property type="term" value="F:metal ion binding"/>
    <property type="evidence" value="ECO:0007669"/>
    <property type="project" value="UniProtKB-KW"/>
</dbReference>
<feature type="active site" description="S-methylcysteine intermediate" evidence="12">
    <location>
        <position position="333"/>
    </location>
</feature>
<evidence type="ECO:0000256" key="9">
    <source>
        <dbReference type="ARBA" id="ARBA00022723"/>
    </source>
</evidence>
<dbReference type="GO" id="GO:0000049">
    <property type="term" value="F:tRNA binding"/>
    <property type="evidence" value="ECO:0007669"/>
    <property type="project" value="UniProtKB-UniRule"/>
</dbReference>
<feature type="binding site" evidence="12">
    <location>
        <position position="120"/>
    </location>
    <ligand>
        <name>[4Fe-4S] cluster</name>
        <dbReference type="ChEBI" id="CHEBI:49883"/>
        <note>4Fe-4S-S-AdoMet</note>
    </ligand>
</feature>
<dbReference type="GO" id="GO:0070475">
    <property type="term" value="P:rRNA base methylation"/>
    <property type="evidence" value="ECO:0007669"/>
    <property type="project" value="UniProtKB-UniRule"/>
</dbReference>
<comment type="similarity">
    <text evidence="12">Belongs to the radical SAM superfamily. RlmN family.</text>
</comment>
<evidence type="ECO:0000256" key="8">
    <source>
        <dbReference type="ARBA" id="ARBA00022694"/>
    </source>
</evidence>
<keyword evidence="10 12" id="KW-0408">Iron</keyword>
<evidence type="ECO:0000259" key="13">
    <source>
        <dbReference type="PROSITE" id="PS51918"/>
    </source>
</evidence>
<dbReference type="PIRSF" id="PIRSF006004">
    <property type="entry name" value="CHP00048"/>
    <property type="match status" value="1"/>
</dbReference>
<dbReference type="HAMAP" id="MF_01849">
    <property type="entry name" value="RNA_methyltr_RlmN"/>
    <property type="match status" value="1"/>
</dbReference>
<comment type="subcellular location">
    <subcellularLocation>
        <location evidence="1 12">Cytoplasm</location>
    </subcellularLocation>
</comment>